<dbReference type="InterPro" id="IPR001789">
    <property type="entry name" value="Sig_transdc_resp-reg_receiver"/>
</dbReference>
<dbReference type="KEGG" id="dli:dnl_63730"/>
<keyword evidence="5" id="KW-1185">Reference proteome</keyword>
<dbReference type="EMBL" id="CP061799">
    <property type="protein sequence ID" value="QTA83947.1"/>
    <property type="molecule type" value="Genomic_DNA"/>
</dbReference>
<dbReference type="AlphaFoldDB" id="A0A975BEB1"/>
<dbReference type="Proteomes" id="UP000663720">
    <property type="component" value="Chromosome"/>
</dbReference>
<dbReference type="SUPFAM" id="SSF52172">
    <property type="entry name" value="CheY-like"/>
    <property type="match status" value="1"/>
</dbReference>
<dbReference type="PANTHER" id="PTHR43719:SF28">
    <property type="entry name" value="PEROXIDE STRESS-ACTIVATED HISTIDINE KINASE MAK1-RELATED"/>
    <property type="match status" value="1"/>
</dbReference>
<evidence type="ECO:0000256" key="2">
    <source>
        <dbReference type="PROSITE-ProRule" id="PRU00169"/>
    </source>
</evidence>
<evidence type="ECO:0000256" key="1">
    <source>
        <dbReference type="ARBA" id="ARBA00022553"/>
    </source>
</evidence>
<dbReference type="PANTHER" id="PTHR43719">
    <property type="entry name" value="TWO-COMPONENT HISTIDINE KINASE"/>
    <property type="match status" value="1"/>
</dbReference>
<dbReference type="Gene3D" id="3.40.50.2300">
    <property type="match status" value="1"/>
</dbReference>
<dbReference type="InterPro" id="IPR050956">
    <property type="entry name" value="2C_system_His_kinase"/>
</dbReference>
<feature type="domain" description="Response regulatory" evidence="3">
    <location>
        <begin position="5"/>
        <end position="131"/>
    </location>
</feature>
<accession>A0A975BEB1</accession>
<sequence>MEKIKILIVDDEFILRRFAREILSRFGECDIAVSGQEALAAFEKAHENNNPYDLITMDIMMPDLTGIEVLKNIRNWEKKHNIPDKKQVRVIMITGSQDKIDFLHSFQQGCEAYVLKPYYPEHLLEAVKKLGLVKNNT</sequence>
<reference evidence="4" key="1">
    <citation type="journal article" date="2021" name="Microb. Physiol.">
        <title>Proteogenomic Insights into the Physiology of Marine, Sulfate-Reducing, Filamentous Desulfonema limicola and Desulfonema magnum.</title>
        <authorList>
            <person name="Schnaars V."/>
            <person name="Wohlbrand L."/>
            <person name="Scheve S."/>
            <person name="Hinrichs C."/>
            <person name="Reinhardt R."/>
            <person name="Rabus R."/>
        </authorList>
    </citation>
    <scope>NUCLEOTIDE SEQUENCE</scope>
    <source>
        <strain evidence="4">5ac10</strain>
    </source>
</reference>
<proteinExistence type="predicted"/>
<gene>
    <name evidence="4" type="ORF">dnl_63730</name>
</gene>
<feature type="modified residue" description="4-aspartylphosphate" evidence="2">
    <location>
        <position position="58"/>
    </location>
</feature>
<name>A0A975BEB1_9BACT</name>
<dbReference type="InterPro" id="IPR011006">
    <property type="entry name" value="CheY-like_superfamily"/>
</dbReference>
<dbReference type="CDD" id="cd17546">
    <property type="entry name" value="REC_hyHK_CKI1_RcsC-like"/>
    <property type="match status" value="1"/>
</dbReference>
<evidence type="ECO:0000313" key="4">
    <source>
        <dbReference type="EMBL" id="QTA83947.1"/>
    </source>
</evidence>
<evidence type="ECO:0000259" key="3">
    <source>
        <dbReference type="PROSITE" id="PS50110"/>
    </source>
</evidence>
<dbReference type="PROSITE" id="PS50110">
    <property type="entry name" value="RESPONSE_REGULATORY"/>
    <property type="match status" value="1"/>
</dbReference>
<organism evidence="4 5">
    <name type="scientific">Desulfonema limicola</name>
    <dbReference type="NCBI Taxonomy" id="45656"/>
    <lineage>
        <taxon>Bacteria</taxon>
        <taxon>Pseudomonadati</taxon>
        <taxon>Thermodesulfobacteriota</taxon>
        <taxon>Desulfobacteria</taxon>
        <taxon>Desulfobacterales</taxon>
        <taxon>Desulfococcaceae</taxon>
        <taxon>Desulfonema</taxon>
    </lineage>
</organism>
<dbReference type="Pfam" id="PF00072">
    <property type="entry name" value="Response_reg"/>
    <property type="match status" value="1"/>
</dbReference>
<dbReference type="RefSeq" id="WP_207689725.1">
    <property type="nucleotide sequence ID" value="NZ_CP061799.1"/>
</dbReference>
<dbReference type="SMART" id="SM00448">
    <property type="entry name" value="REC"/>
    <property type="match status" value="1"/>
</dbReference>
<dbReference type="GO" id="GO:0000160">
    <property type="term" value="P:phosphorelay signal transduction system"/>
    <property type="evidence" value="ECO:0007669"/>
    <property type="project" value="InterPro"/>
</dbReference>
<keyword evidence="1 2" id="KW-0597">Phosphoprotein</keyword>
<evidence type="ECO:0000313" key="5">
    <source>
        <dbReference type="Proteomes" id="UP000663720"/>
    </source>
</evidence>
<protein>
    <submittedName>
        <fullName evidence="4">Signal transduction response regulator, receiver domain-containing protein</fullName>
    </submittedName>
</protein>